<proteinExistence type="predicted"/>
<reference evidence="2 3" key="1">
    <citation type="journal article" date="2013" name="PLoS ONE">
        <title>Bacterial endosymbiosis in a chordate host: long-term co-evolution and conservation of secondary metabolism.</title>
        <authorList>
            <person name="Kwan J.C."/>
            <person name="Schmidt E.W."/>
        </authorList>
    </citation>
    <scope>NUCLEOTIDE SEQUENCE [LARGE SCALE GENOMIC DNA]</scope>
    <source>
        <strain evidence="3">L6</strain>
    </source>
</reference>
<dbReference type="STRING" id="1401685.P857_744"/>
<evidence type="ECO:0000313" key="2">
    <source>
        <dbReference type="EMBL" id="ETO91250.1"/>
    </source>
</evidence>
<evidence type="ECO:0000313" key="3">
    <source>
        <dbReference type="Proteomes" id="UP000018951"/>
    </source>
</evidence>
<sequence>MIQDTNNVGEEHKSPRARQNVILELGMLLLTKFGRERVIIIKESSVERPSDIEVG</sequence>
<dbReference type="GO" id="GO:0050135">
    <property type="term" value="F:NADP+ nucleosidase activity"/>
    <property type="evidence" value="ECO:0007669"/>
    <property type="project" value="InterPro"/>
</dbReference>
<keyword evidence="3" id="KW-1185">Reference proteome</keyword>
<dbReference type="PATRIC" id="fig|1401685.3.peg.879"/>
<name>W2UZI1_9RICK</name>
<organism evidence="2 3">
    <name type="scientific">Candidatus Xenolissoclinum pacificiensis L6</name>
    <dbReference type="NCBI Taxonomy" id="1401685"/>
    <lineage>
        <taxon>Bacteria</taxon>
        <taxon>Pseudomonadati</taxon>
        <taxon>Pseudomonadota</taxon>
        <taxon>Alphaproteobacteria</taxon>
        <taxon>Rickettsiales</taxon>
        <taxon>Anaplasmataceae</taxon>
        <taxon>Candidatus Xenolissoclinum</taxon>
    </lineage>
</organism>
<gene>
    <name evidence="2" type="ORF">P857_744</name>
</gene>
<dbReference type="InterPro" id="IPR019302">
    <property type="entry name" value="CAP12/PCTIR_TIR_dom"/>
</dbReference>
<comment type="caution">
    <text evidence="2">The sequence shown here is derived from an EMBL/GenBank/DDBJ whole genome shotgun (WGS) entry which is preliminary data.</text>
</comment>
<evidence type="ECO:0000259" key="1">
    <source>
        <dbReference type="Pfam" id="PF10137"/>
    </source>
</evidence>
<dbReference type="Pfam" id="PF10137">
    <property type="entry name" value="CAP12-PCTIR_TIR"/>
    <property type="match status" value="1"/>
</dbReference>
<dbReference type="EMBL" id="AXCJ01000008">
    <property type="protein sequence ID" value="ETO91250.1"/>
    <property type="molecule type" value="Genomic_DNA"/>
</dbReference>
<accession>W2UZI1</accession>
<dbReference type="Proteomes" id="UP000018951">
    <property type="component" value="Unassembled WGS sequence"/>
</dbReference>
<feature type="domain" description="CD-NTase-associated protein 12/Pycsar effector protein TIR" evidence="1">
    <location>
        <begin position="9"/>
        <end position="53"/>
    </location>
</feature>
<protein>
    <recommendedName>
        <fullName evidence="1">CD-NTase-associated protein 12/Pycsar effector protein TIR domain-containing protein</fullName>
    </recommendedName>
</protein>
<dbReference type="AlphaFoldDB" id="W2UZI1"/>